<accession>A0A0P7BYM9</accession>
<dbReference type="OrthoDB" id="9806699at2"/>
<keyword evidence="1" id="KW-0812">Transmembrane</keyword>
<comment type="caution">
    <text evidence="2">The sequence shown here is derived from an EMBL/GenBank/DDBJ whole genome shotgun (WGS) entry which is preliminary data.</text>
</comment>
<keyword evidence="1" id="KW-1133">Transmembrane helix</keyword>
<keyword evidence="1" id="KW-0472">Membrane</keyword>
<dbReference type="STRING" id="1605367.AFM12_03140"/>
<keyword evidence="3" id="KW-1185">Reference proteome</keyword>
<gene>
    <name evidence="2" type="ORF">AFM12_03140</name>
</gene>
<proteinExistence type="predicted"/>
<dbReference type="EMBL" id="LGTQ01000005">
    <property type="protein sequence ID" value="KPM49606.1"/>
    <property type="molecule type" value="Genomic_DNA"/>
</dbReference>
<dbReference type="Proteomes" id="UP000050454">
    <property type="component" value="Unassembled WGS sequence"/>
</dbReference>
<evidence type="ECO:0000313" key="2">
    <source>
        <dbReference type="EMBL" id="KPM49606.1"/>
    </source>
</evidence>
<evidence type="ECO:0000256" key="1">
    <source>
        <dbReference type="SAM" id="Phobius"/>
    </source>
</evidence>
<protein>
    <recommendedName>
        <fullName evidence="4">Rod shape-determining protein MreD</fullName>
    </recommendedName>
</protein>
<feature type="transmembrane region" description="Helical" evidence="1">
    <location>
        <begin position="158"/>
        <end position="178"/>
    </location>
</feature>
<organism evidence="2 3">
    <name type="scientific">Jiulongibacter sediminis</name>
    <dbReference type="NCBI Taxonomy" id="1605367"/>
    <lineage>
        <taxon>Bacteria</taxon>
        <taxon>Pseudomonadati</taxon>
        <taxon>Bacteroidota</taxon>
        <taxon>Cytophagia</taxon>
        <taxon>Cytophagales</taxon>
        <taxon>Leadbetterellaceae</taxon>
        <taxon>Jiulongibacter</taxon>
    </lineage>
</organism>
<sequence>MKNKQHIILALLLVIVAALSRLVDHPMNFTPITGIALFSAFAFEGKWKLIVPFSAILLSDIALELSQGIGFHNGTILVYTGFALMIGLGYLIIKKANLLNVALATLAASTLFFLLTNFALFYPEATTANGLMGYPHTMTGVIASYTAGIPFFKNMLIGDLIFTGAIFSVYSLANRFILNKSLA</sequence>
<feature type="transmembrane region" description="Helical" evidence="1">
    <location>
        <begin position="99"/>
        <end position="122"/>
    </location>
</feature>
<dbReference type="InterPro" id="IPR046487">
    <property type="entry name" value="DUF6580"/>
</dbReference>
<feature type="transmembrane region" description="Helical" evidence="1">
    <location>
        <begin position="75"/>
        <end position="93"/>
    </location>
</feature>
<name>A0A0P7BYM9_9BACT</name>
<dbReference type="Pfam" id="PF20221">
    <property type="entry name" value="DUF6580"/>
    <property type="match status" value="1"/>
</dbReference>
<evidence type="ECO:0008006" key="4">
    <source>
        <dbReference type="Google" id="ProtNLM"/>
    </source>
</evidence>
<reference evidence="2 3" key="1">
    <citation type="submission" date="2015-07" db="EMBL/GenBank/DDBJ databases">
        <title>The draft genome sequence of Leadbetterella sp. JN14-9.</title>
        <authorList>
            <person name="Liu Y."/>
            <person name="Du J."/>
            <person name="Shao Z."/>
        </authorList>
    </citation>
    <scope>NUCLEOTIDE SEQUENCE [LARGE SCALE GENOMIC DNA]</scope>
    <source>
        <strain evidence="2 3">JN14-9</strain>
    </source>
</reference>
<dbReference type="AlphaFoldDB" id="A0A0P7BYM9"/>
<evidence type="ECO:0000313" key="3">
    <source>
        <dbReference type="Proteomes" id="UP000050454"/>
    </source>
</evidence>